<keyword evidence="3" id="KW-1185">Reference proteome</keyword>
<sequence length="325" mass="36866">MTMQSNENWQAGKNVIRCNEYMFRNQLYCDVIFKVGTTEKEVKAHKYVLASRSSVFATMLNGSFLDASDVIVVPDIEAEAFDILLKFLYFEDNGIDESNVISVLYAGEKYAVSELVEPARYHPYAAQSIRNSSTGNIPSRNKVLEAAASPENRQDIETVSTLRETISEMNEQTLRQVLIRAVEAEPDLMKSFIEGSRQDSNPSSEIAWCSCGRCQAFDDPRMNLCCCQSPCITSKPEFRNLCLRHDVLEIANILNWSYRTNLEPSFTPSTFRNQAYRNFVLWQHSTLGAGRRVPVPSCVCVAIRRRFPQVNGQYRGYHSANSDSE</sequence>
<reference evidence="2" key="1">
    <citation type="submission" date="2022-08" db="UniProtKB">
        <authorList>
            <consortium name="EnsemblMetazoa"/>
        </authorList>
    </citation>
    <scope>IDENTIFICATION</scope>
    <source>
        <strain evidence="2">05x7-T-G4-1.051#20</strain>
    </source>
</reference>
<evidence type="ECO:0000313" key="3">
    <source>
        <dbReference type="Proteomes" id="UP000005408"/>
    </source>
</evidence>
<dbReference type="Gene3D" id="3.30.710.10">
    <property type="entry name" value="Potassium Channel Kv1.1, Chain A"/>
    <property type="match status" value="1"/>
</dbReference>
<dbReference type="PROSITE" id="PS50097">
    <property type="entry name" value="BTB"/>
    <property type="match status" value="1"/>
</dbReference>
<dbReference type="SMART" id="SM00225">
    <property type="entry name" value="BTB"/>
    <property type="match status" value="1"/>
</dbReference>
<dbReference type="AlphaFoldDB" id="A0A8W8NXK3"/>
<evidence type="ECO:0000259" key="1">
    <source>
        <dbReference type="PROSITE" id="PS50097"/>
    </source>
</evidence>
<dbReference type="InterPro" id="IPR000210">
    <property type="entry name" value="BTB/POZ_dom"/>
</dbReference>
<organism evidence="2 3">
    <name type="scientific">Magallana gigas</name>
    <name type="common">Pacific oyster</name>
    <name type="synonym">Crassostrea gigas</name>
    <dbReference type="NCBI Taxonomy" id="29159"/>
    <lineage>
        <taxon>Eukaryota</taxon>
        <taxon>Metazoa</taxon>
        <taxon>Spiralia</taxon>
        <taxon>Lophotrochozoa</taxon>
        <taxon>Mollusca</taxon>
        <taxon>Bivalvia</taxon>
        <taxon>Autobranchia</taxon>
        <taxon>Pteriomorphia</taxon>
        <taxon>Ostreida</taxon>
        <taxon>Ostreoidea</taxon>
        <taxon>Ostreidae</taxon>
        <taxon>Magallana</taxon>
    </lineage>
</organism>
<dbReference type="PANTHER" id="PTHR36981:SF1">
    <property type="entry name" value="P2X PURINORECEPTOR 7 INTRACELLULAR DOMAIN-CONTAINING PROTEIN"/>
    <property type="match status" value="1"/>
</dbReference>
<dbReference type="EnsemblMetazoa" id="G8346.1">
    <property type="protein sequence ID" value="G8346.1:cds"/>
    <property type="gene ID" value="G8346"/>
</dbReference>
<evidence type="ECO:0000313" key="2">
    <source>
        <dbReference type="EnsemblMetazoa" id="G8346.1:cds"/>
    </source>
</evidence>
<dbReference type="PANTHER" id="PTHR36981">
    <property type="entry name" value="ZGC:195170"/>
    <property type="match status" value="1"/>
</dbReference>
<proteinExistence type="predicted"/>
<protein>
    <recommendedName>
        <fullName evidence="1">BTB domain-containing protein</fullName>
    </recommendedName>
</protein>
<accession>A0A8W8NXK3</accession>
<dbReference type="Pfam" id="PF00651">
    <property type="entry name" value="BTB"/>
    <property type="match status" value="1"/>
</dbReference>
<dbReference type="InterPro" id="IPR011333">
    <property type="entry name" value="SKP1/BTB/POZ_sf"/>
</dbReference>
<dbReference type="InterPro" id="IPR046815">
    <property type="entry name" value="P2RX7_C"/>
</dbReference>
<dbReference type="Proteomes" id="UP000005408">
    <property type="component" value="Unassembled WGS sequence"/>
</dbReference>
<name>A0A8W8NXK3_MAGGI</name>
<dbReference type="SUPFAM" id="SSF54695">
    <property type="entry name" value="POZ domain"/>
    <property type="match status" value="1"/>
</dbReference>
<dbReference type="Pfam" id="PF20478">
    <property type="entry name" value="P2RX7_C"/>
    <property type="match status" value="1"/>
</dbReference>
<feature type="domain" description="BTB" evidence="1">
    <location>
        <begin position="29"/>
        <end position="97"/>
    </location>
</feature>